<dbReference type="AlphaFoldDB" id="A0A8J2L7Y0"/>
<feature type="non-terminal residue" evidence="1">
    <location>
        <position position="1"/>
    </location>
</feature>
<dbReference type="Proteomes" id="UP000708208">
    <property type="component" value="Unassembled WGS sequence"/>
</dbReference>
<dbReference type="EMBL" id="CAJVCH010391410">
    <property type="protein sequence ID" value="CAG7817324.1"/>
    <property type="molecule type" value="Genomic_DNA"/>
</dbReference>
<accession>A0A8J2L7Y0</accession>
<evidence type="ECO:0000313" key="2">
    <source>
        <dbReference type="Proteomes" id="UP000708208"/>
    </source>
</evidence>
<organism evidence="1 2">
    <name type="scientific">Allacma fusca</name>
    <dbReference type="NCBI Taxonomy" id="39272"/>
    <lineage>
        <taxon>Eukaryota</taxon>
        <taxon>Metazoa</taxon>
        <taxon>Ecdysozoa</taxon>
        <taxon>Arthropoda</taxon>
        <taxon>Hexapoda</taxon>
        <taxon>Collembola</taxon>
        <taxon>Symphypleona</taxon>
        <taxon>Sminthuridae</taxon>
        <taxon>Allacma</taxon>
    </lineage>
</organism>
<sequence>RLLTCPALGDETMLMKKMKSGNSSMATSTVASVILDNLNSICAVRWSIVS</sequence>
<proteinExistence type="predicted"/>
<evidence type="ECO:0000313" key="1">
    <source>
        <dbReference type="EMBL" id="CAG7817324.1"/>
    </source>
</evidence>
<comment type="caution">
    <text evidence="1">The sequence shown here is derived from an EMBL/GenBank/DDBJ whole genome shotgun (WGS) entry which is preliminary data.</text>
</comment>
<reference evidence="1" key="1">
    <citation type="submission" date="2021-06" db="EMBL/GenBank/DDBJ databases">
        <authorList>
            <person name="Hodson N. C."/>
            <person name="Mongue J. A."/>
            <person name="Jaron S. K."/>
        </authorList>
    </citation>
    <scope>NUCLEOTIDE SEQUENCE</scope>
</reference>
<protein>
    <submittedName>
        <fullName evidence="1">Uncharacterized protein</fullName>
    </submittedName>
</protein>
<name>A0A8J2L7Y0_9HEXA</name>
<keyword evidence="2" id="KW-1185">Reference proteome</keyword>
<gene>
    <name evidence="1" type="ORF">AFUS01_LOCUS27897</name>
</gene>